<organism evidence="9 10">
    <name type="scientific">Populus alba x Populus x berolinensis</name>
    <dbReference type="NCBI Taxonomy" id="444605"/>
    <lineage>
        <taxon>Eukaryota</taxon>
        <taxon>Viridiplantae</taxon>
        <taxon>Streptophyta</taxon>
        <taxon>Embryophyta</taxon>
        <taxon>Tracheophyta</taxon>
        <taxon>Spermatophyta</taxon>
        <taxon>Magnoliopsida</taxon>
        <taxon>eudicotyledons</taxon>
        <taxon>Gunneridae</taxon>
        <taxon>Pentapetalae</taxon>
        <taxon>rosids</taxon>
        <taxon>fabids</taxon>
        <taxon>Malpighiales</taxon>
        <taxon>Salicaceae</taxon>
        <taxon>Saliceae</taxon>
        <taxon>Populus</taxon>
    </lineage>
</organism>
<dbReference type="PANTHER" id="PTHR43079">
    <property type="entry name" value="PROBABLE CADMIUM/ZINC-TRANSPORTING ATPASE HMA1"/>
    <property type="match status" value="1"/>
</dbReference>
<dbReference type="AlphaFoldDB" id="A0AAD6QVP8"/>
<keyword evidence="8" id="KW-0472">Membrane</keyword>
<dbReference type="EMBL" id="JAQIZT010000005">
    <property type="protein sequence ID" value="KAJ6997423.1"/>
    <property type="molecule type" value="Genomic_DNA"/>
</dbReference>
<evidence type="ECO:0000313" key="9">
    <source>
        <dbReference type="EMBL" id="KAJ6997423.1"/>
    </source>
</evidence>
<evidence type="ECO:0000256" key="1">
    <source>
        <dbReference type="ARBA" id="ARBA00004141"/>
    </source>
</evidence>
<keyword evidence="10" id="KW-1185">Reference proteome</keyword>
<keyword evidence="4" id="KW-0547">Nucleotide-binding</keyword>
<dbReference type="Proteomes" id="UP001164929">
    <property type="component" value="Chromosome 5"/>
</dbReference>
<keyword evidence="8" id="KW-1133">Transmembrane helix</keyword>
<comment type="similarity">
    <text evidence="2">Belongs to the cation transport ATPase (P-type) (TC 3.A.3) family. Type IB subfamily.</text>
</comment>
<comment type="caution">
    <text evidence="9">The sequence shown here is derived from an EMBL/GenBank/DDBJ whole genome shotgun (WGS) entry which is preliminary data.</text>
</comment>
<evidence type="ECO:0000256" key="6">
    <source>
        <dbReference type="ARBA" id="ARBA00022842"/>
    </source>
</evidence>
<reference evidence="9" key="1">
    <citation type="journal article" date="2023" name="Mol. Ecol. Resour.">
        <title>Chromosome-level genome assembly of a triploid poplar Populus alba 'Berolinensis'.</title>
        <authorList>
            <person name="Chen S."/>
            <person name="Yu Y."/>
            <person name="Wang X."/>
            <person name="Wang S."/>
            <person name="Zhang T."/>
            <person name="Zhou Y."/>
            <person name="He R."/>
            <person name="Meng N."/>
            <person name="Wang Y."/>
            <person name="Liu W."/>
            <person name="Liu Z."/>
            <person name="Liu J."/>
            <person name="Guo Q."/>
            <person name="Huang H."/>
            <person name="Sederoff R.R."/>
            <person name="Wang G."/>
            <person name="Qu G."/>
            <person name="Chen S."/>
        </authorList>
    </citation>
    <scope>NUCLEOTIDE SEQUENCE</scope>
    <source>
        <strain evidence="9">SC-2020</strain>
    </source>
</reference>
<comment type="subcellular location">
    <subcellularLocation>
        <location evidence="1">Membrane</location>
        <topology evidence="1">Multi-pass membrane protein</topology>
    </subcellularLocation>
</comment>
<name>A0AAD6QVP8_9ROSI</name>
<evidence type="ECO:0000313" key="10">
    <source>
        <dbReference type="Proteomes" id="UP001164929"/>
    </source>
</evidence>
<keyword evidence="3" id="KW-0479">Metal-binding</keyword>
<feature type="transmembrane region" description="Helical" evidence="8">
    <location>
        <begin position="6"/>
        <end position="24"/>
    </location>
</feature>
<sequence length="242" mass="26382">MAIFILFILIYQVMLVMEVLSSMRKLQRCLDEFGEHYSKLVVGLAVAIALLEPFLFEWPFMITPVCRGSVYRAQDLMVAASHCALAVAPLAYASCARKKEVLGLSNLCLRNDLKLMGGGSGHGRKVLIMHQLLLLQRATATAIAVACVLTAKDAIPGVPSCILSSLAKELPCSSKNAALALTSIFPAFLPSILNFLPLWSTVLHLSSSDVPRFYACFERSQMVLEGRFAASCEIQSDVNGDR</sequence>
<evidence type="ECO:0000256" key="3">
    <source>
        <dbReference type="ARBA" id="ARBA00022723"/>
    </source>
</evidence>
<gene>
    <name evidence="9" type="ORF">NC653_013866</name>
</gene>
<dbReference type="GO" id="GO:0016020">
    <property type="term" value="C:membrane"/>
    <property type="evidence" value="ECO:0007669"/>
    <property type="project" value="UniProtKB-SubCell"/>
</dbReference>
<accession>A0AAD6QVP8</accession>
<dbReference type="GO" id="GO:0046872">
    <property type="term" value="F:metal ion binding"/>
    <property type="evidence" value="ECO:0007669"/>
    <property type="project" value="UniProtKB-KW"/>
</dbReference>
<feature type="transmembrane region" description="Helical" evidence="8">
    <location>
        <begin position="36"/>
        <end position="56"/>
    </location>
</feature>
<proteinExistence type="inferred from homology"/>
<feature type="transmembrane region" description="Helical" evidence="8">
    <location>
        <begin position="178"/>
        <end position="199"/>
    </location>
</feature>
<protein>
    <submittedName>
        <fullName evidence="9">Cadmium/zinc-transporting ATPase HMA1</fullName>
    </submittedName>
</protein>
<dbReference type="GO" id="GO:0005524">
    <property type="term" value="F:ATP binding"/>
    <property type="evidence" value="ECO:0007669"/>
    <property type="project" value="UniProtKB-KW"/>
</dbReference>
<evidence type="ECO:0000256" key="8">
    <source>
        <dbReference type="SAM" id="Phobius"/>
    </source>
</evidence>
<evidence type="ECO:0000256" key="7">
    <source>
        <dbReference type="ARBA" id="ARBA00022967"/>
    </source>
</evidence>
<evidence type="ECO:0000256" key="5">
    <source>
        <dbReference type="ARBA" id="ARBA00022840"/>
    </source>
</evidence>
<dbReference type="PANTHER" id="PTHR43079:SF1">
    <property type="entry name" value="CADMIUM_ZINC-TRANSPORTING ATPASE HMA1, CHLOROPLASTIC-RELATED"/>
    <property type="match status" value="1"/>
</dbReference>
<dbReference type="InterPro" id="IPR051949">
    <property type="entry name" value="Cation_Transport_ATPase"/>
</dbReference>
<evidence type="ECO:0000256" key="4">
    <source>
        <dbReference type="ARBA" id="ARBA00022741"/>
    </source>
</evidence>
<keyword evidence="7" id="KW-1278">Translocase</keyword>
<keyword evidence="6" id="KW-0460">Magnesium</keyword>
<evidence type="ECO:0000256" key="2">
    <source>
        <dbReference type="ARBA" id="ARBA00006024"/>
    </source>
</evidence>
<keyword evidence="8" id="KW-0812">Transmembrane</keyword>
<keyword evidence="5" id="KW-0067">ATP-binding</keyword>